<dbReference type="EMBL" id="CAVMBE010000015">
    <property type="protein sequence ID" value="CAK3948420.1"/>
    <property type="molecule type" value="Genomic_DNA"/>
</dbReference>
<evidence type="ECO:0000313" key="2">
    <source>
        <dbReference type="Proteomes" id="UP001296104"/>
    </source>
</evidence>
<dbReference type="Proteomes" id="UP001296104">
    <property type="component" value="Unassembled WGS sequence"/>
</dbReference>
<proteinExistence type="predicted"/>
<evidence type="ECO:0000313" key="1">
    <source>
        <dbReference type="EMBL" id="CAK3948420.1"/>
    </source>
</evidence>
<accession>A0AAI8YWF9</accession>
<organism evidence="1 2">
    <name type="scientific">Lecanosticta acicola</name>
    <dbReference type="NCBI Taxonomy" id="111012"/>
    <lineage>
        <taxon>Eukaryota</taxon>
        <taxon>Fungi</taxon>
        <taxon>Dikarya</taxon>
        <taxon>Ascomycota</taxon>
        <taxon>Pezizomycotina</taxon>
        <taxon>Dothideomycetes</taxon>
        <taxon>Dothideomycetidae</taxon>
        <taxon>Mycosphaerellales</taxon>
        <taxon>Mycosphaerellaceae</taxon>
        <taxon>Lecanosticta</taxon>
    </lineage>
</organism>
<dbReference type="AlphaFoldDB" id="A0AAI8YWF9"/>
<keyword evidence="2" id="KW-1185">Reference proteome</keyword>
<name>A0AAI8YWF9_9PEZI</name>
<protein>
    <submittedName>
        <fullName evidence="1">Uncharacterized protein</fullName>
    </submittedName>
</protein>
<comment type="caution">
    <text evidence="1">The sequence shown here is derived from an EMBL/GenBank/DDBJ whole genome shotgun (WGS) entry which is preliminary data.</text>
</comment>
<sequence length="378" mass="44704">MAPARSGSVSPKRLLGSPQSRKRFLENRRASHADWREYYRWERDHFWSHNRVNGLYKRWSWMPYRAEYVKTIRELKNWQENVALWDDRIVKAETTSADSSRRLYVEIQKRHNLERLERRLKKFREIQQRPFPTRRRLEPKYAADMLKKTSAEIAAIDQARADGRVCCRGHTEEWRGADGVPADEQREEDRKALDEAWRYYYYSFTDLHQAPEDWVILGALDRALILFDHNDTKIYPPKIEDAEGDHEQDVEDLVETLKELHDAEQYAYKKLPIHWRSFESTVKDALANSAAPLGGNTLGKVTDAVVPVQMTNQDEETPDTLAPSRRALQHWWEERIRLAIQQERSPAHIAEQTGYYHLALRRFDAGRDWILDETEFDG</sequence>
<reference evidence="1" key="1">
    <citation type="submission" date="2023-11" db="EMBL/GenBank/DDBJ databases">
        <authorList>
            <person name="Alioto T."/>
            <person name="Alioto T."/>
            <person name="Gomez Garrido J."/>
        </authorList>
    </citation>
    <scope>NUCLEOTIDE SEQUENCE</scope>
</reference>
<gene>
    <name evidence="1" type="ORF">LECACI_7A003225</name>
</gene>